<keyword evidence="5" id="KW-1185">Reference proteome</keyword>
<dbReference type="InterPro" id="IPR000014">
    <property type="entry name" value="PAS"/>
</dbReference>
<dbReference type="EMBL" id="CP050177">
    <property type="protein sequence ID" value="QIQ06580.1"/>
    <property type="molecule type" value="Genomic_DNA"/>
</dbReference>
<dbReference type="RefSeq" id="WP_167035847.1">
    <property type="nucleotide sequence ID" value="NZ_CP050177.1"/>
</dbReference>
<dbReference type="InterPro" id="IPR052016">
    <property type="entry name" value="Bact_Sigma-Reg"/>
</dbReference>
<dbReference type="Gene3D" id="3.60.40.10">
    <property type="entry name" value="PPM-type phosphatase domain"/>
    <property type="match status" value="1"/>
</dbReference>
<dbReference type="Gene3D" id="3.30.450.20">
    <property type="entry name" value="PAS domain"/>
    <property type="match status" value="1"/>
</dbReference>
<sequence length="431" mass="45264">MCETGGPAAGLPESGSGGGAQDGEADRKSGGSGSALFASLLEDSAEDLYENAPCGYLSTLLDGQIAKINGTLLGWLGHRREDLVERRRFADLLTVGGRLYHETHFAPLLRMQGEISGIALELKAADGSRLPVLVTSTVKKSADGQPLLIRTTVFDARDRRAYETELLRARRESDLERERLQRLNATLQRTLLPPALAPVPGLDVSAYYRIASADLVGGDFYDLFGLTPGTWGLFLGDVCGKGAAAAAVTSLARYTLRAAAVYDPVPTAVLANLNTVLNQEYQGHDPRFCTAVFGLLTPDGDGGFEVTLAGGGHPPALLMRADGSADYLPTPGGQLIGVIPDAHFATTRVRLEAGDTLLLYTDGLTEARTPPDGERFGDDALLGLGRELAPTTAAAAVAHLTGLLDTFGEGLDDDTALLAIGVPLPGTEGAR</sequence>
<evidence type="ECO:0000256" key="1">
    <source>
        <dbReference type="ARBA" id="ARBA00022801"/>
    </source>
</evidence>
<feature type="domain" description="PPM-type phosphatase" evidence="3">
    <location>
        <begin position="199"/>
        <end position="422"/>
    </location>
</feature>
<dbReference type="NCBIfam" id="TIGR00229">
    <property type="entry name" value="sensory_box"/>
    <property type="match status" value="1"/>
</dbReference>
<dbReference type="CDD" id="cd00130">
    <property type="entry name" value="PAS"/>
    <property type="match status" value="1"/>
</dbReference>
<name>A0A6G9H7W5_9ACTN</name>
<evidence type="ECO:0000259" key="3">
    <source>
        <dbReference type="SMART" id="SM00331"/>
    </source>
</evidence>
<accession>A0A6G9H7W5</accession>
<dbReference type="Proteomes" id="UP000501179">
    <property type="component" value="Chromosome"/>
</dbReference>
<feature type="region of interest" description="Disordered" evidence="2">
    <location>
        <begin position="1"/>
        <end position="31"/>
    </location>
</feature>
<proteinExistence type="predicted"/>
<keyword evidence="1" id="KW-0378">Hydrolase</keyword>
<dbReference type="InterPro" id="IPR001932">
    <property type="entry name" value="PPM-type_phosphatase-like_dom"/>
</dbReference>
<dbReference type="InterPro" id="IPR036457">
    <property type="entry name" value="PPM-type-like_dom_sf"/>
</dbReference>
<dbReference type="SMART" id="SM00331">
    <property type="entry name" value="PP2C_SIG"/>
    <property type="match status" value="1"/>
</dbReference>
<dbReference type="PANTHER" id="PTHR43156:SF2">
    <property type="entry name" value="STAGE II SPORULATION PROTEIN E"/>
    <property type="match status" value="1"/>
</dbReference>
<dbReference type="InterPro" id="IPR035965">
    <property type="entry name" value="PAS-like_dom_sf"/>
</dbReference>
<evidence type="ECO:0000256" key="2">
    <source>
        <dbReference type="SAM" id="MobiDB-lite"/>
    </source>
</evidence>
<dbReference type="PANTHER" id="PTHR43156">
    <property type="entry name" value="STAGE II SPORULATION PROTEIN E-RELATED"/>
    <property type="match status" value="1"/>
</dbReference>
<dbReference type="Pfam" id="PF07228">
    <property type="entry name" value="SpoIIE"/>
    <property type="match status" value="1"/>
</dbReference>
<dbReference type="SUPFAM" id="SSF55785">
    <property type="entry name" value="PYP-like sensor domain (PAS domain)"/>
    <property type="match status" value="1"/>
</dbReference>
<dbReference type="GO" id="GO:0016791">
    <property type="term" value="F:phosphatase activity"/>
    <property type="evidence" value="ECO:0007669"/>
    <property type="project" value="TreeGrafter"/>
</dbReference>
<evidence type="ECO:0000313" key="5">
    <source>
        <dbReference type="Proteomes" id="UP000501179"/>
    </source>
</evidence>
<protein>
    <submittedName>
        <fullName evidence="4">SpoIIE family protein phosphatase</fullName>
    </submittedName>
</protein>
<dbReference type="SUPFAM" id="SSF81606">
    <property type="entry name" value="PP2C-like"/>
    <property type="match status" value="1"/>
</dbReference>
<organism evidence="4 5">
    <name type="scientific">Streptomyces liangshanensis</name>
    <dbReference type="NCBI Taxonomy" id="2717324"/>
    <lineage>
        <taxon>Bacteria</taxon>
        <taxon>Bacillati</taxon>
        <taxon>Actinomycetota</taxon>
        <taxon>Actinomycetes</taxon>
        <taxon>Kitasatosporales</taxon>
        <taxon>Streptomycetaceae</taxon>
        <taxon>Streptomyces</taxon>
    </lineage>
</organism>
<dbReference type="KEGG" id="slia:HA039_00155"/>
<dbReference type="AlphaFoldDB" id="A0A6G9H7W5"/>
<reference evidence="4 5" key="1">
    <citation type="submission" date="2020-03" db="EMBL/GenBank/DDBJ databases">
        <title>A novel species.</title>
        <authorList>
            <person name="Gao J."/>
        </authorList>
    </citation>
    <scope>NUCLEOTIDE SEQUENCE [LARGE SCALE GENOMIC DNA]</scope>
    <source>
        <strain evidence="4 5">QMT-12</strain>
    </source>
</reference>
<gene>
    <name evidence="4" type="ORF">HA039_00155</name>
</gene>
<evidence type="ECO:0000313" key="4">
    <source>
        <dbReference type="EMBL" id="QIQ06580.1"/>
    </source>
</evidence>